<evidence type="ECO:0000256" key="1">
    <source>
        <dbReference type="ARBA" id="ARBA00008416"/>
    </source>
</evidence>
<gene>
    <name evidence="5" type="ORF">H8B09_27935</name>
</gene>
<dbReference type="InterPro" id="IPR014710">
    <property type="entry name" value="RmlC-like_jellyroll"/>
</dbReference>
<dbReference type="PANTHER" id="PTHR43212:SF3">
    <property type="entry name" value="QUERCETIN 2,3-DIOXYGENASE"/>
    <property type="match status" value="1"/>
</dbReference>
<dbReference type="Pfam" id="PF17954">
    <property type="entry name" value="Pirin_C_2"/>
    <property type="match status" value="1"/>
</dbReference>
<accession>A0ABR8N6V4</accession>
<evidence type="ECO:0000313" key="5">
    <source>
        <dbReference type="EMBL" id="MBD3922589.1"/>
    </source>
</evidence>
<dbReference type="InterPro" id="IPR011051">
    <property type="entry name" value="RmlC_Cupin_sf"/>
</dbReference>
<feature type="domain" description="Quercetin 2,3-dioxygenase C-terminal cupin" evidence="4">
    <location>
        <begin position="148"/>
        <end position="235"/>
    </location>
</feature>
<feature type="domain" description="Pirin N-terminal" evidence="3">
    <location>
        <begin position="13"/>
        <end position="117"/>
    </location>
</feature>
<dbReference type="InterPro" id="IPR041602">
    <property type="entry name" value="Quercetinase_C"/>
</dbReference>
<dbReference type="PANTHER" id="PTHR43212">
    <property type="entry name" value="QUERCETIN 2,3-DIOXYGENASE"/>
    <property type="match status" value="1"/>
</dbReference>
<dbReference type="CDD" id="cd02910">
    <property type="entry name" value="cupin_Yhhw_N"/>
    <property type="match status" value="1"/>
</dbReference>
<dbReference type="Gene3D" id="2.60.120.10">
    <property type="entry name" value="Jelly Rolls"/>
    <property type="match status" value="2"/>
</dbReference>
<evidence type="ECO:0000259" key="4">
    <source>
        <dbReference type="Pfam" id="PF17954"/>
    </source>
</evidence>
<organism evidence="5 6">
    <name type="scientific">Paenibacillus terricola</name>
    <dbReference type="NCBI Taxonomy" id="2763503"/>
    <lineage>
        <taxon>Bacteria</taxon>
        <taxon>Bacillati</taxon>
        <taxon>Bacillota</taxon>
        <taxon>Bacilli</taxon>
        <taxon>Bacillales</taxon>
        <taxon>Paenibacillaceae</taxon>
        <taxon>Paenibacillus</taxon>
    </lineage>
</organism>
<reference evidence="5 6" key="1">
    <citation type="submission" date="2020-09" db="EMBL/GenBank/DDBJ databases">
        <title>Paenibacillus sp. strain PR3 16S rRNA gene Genome sequencing and assembly.</title>
        <authorList>
            <person name="Kim J."/>
        </authorList>
    </citation>
    <scope>NUCLEOTIDE SEQUENCE [LARGE SCALE GENOMIC DNA]</scope>
    <source>
        <strain evidence="5 6">PR3</strain>
    </source>
</reference>
<dbReference type="Pfam" id="PF02678">
    <property type="entry name" value="Pirin"/>
    <property type="match status" value="1"/>
</dbReference>
<dbReference type="EMBL" id="JACXZA010000010">
    <property type="protein sequence ID" value="MBD3922589.1"/>
    <property type="molecule type" value="Genomic_DNA"/>
</dbReference>
<sequence length="248" mass="27550">MIDIRRAAQTASNDAGWLQSRHYFSFGSYFDESNRLFGPLCVFNHDIIAGGRGFGAHPHREMEIVSVVLRGELKHEDSAGNTALTTFGGIQRMTAGTGIIHSEVNPGEEPVELLQIWFMPEQARLAPDYETTHYDTNALRGRWLPVVNREGGPNIASIHQDISIQLTQLEPGQVVSYEAQAERLHYLYIARGSAELTINRTSNTLSEGDTVRMTDETNIRLSAIGEHPLLALLVDMTPQPVRQGGEQQ</sequence>
<evidence type="ECO:0000259" key="3">
    <source>
        <dbReference type="Pfam" id="PF02678"/>
    </source>
</evidence>
<proteinExistence type="inferred from homology"/>
<comment type="caution">
    <text evidence="5">The sequence shown here is derived from an EMBL/GenBank/DDBJ whole genome shotgun (WGS) entry which is preliminary data.</text>
</comment>
<keyword evidence="6" id="KW-1185">Reference proteome</keyword>
<dbReference type="SUPFAM" id="SSF51182">
    <property type="entry name" value="RmlC-like cupins"/>
    <property type="match status" value="1"/>
</dbReference>
<dbReference type="InterPro" id="IPR012093">
    <property type="entry name" value="Pirin"/>
</dbReference>
<evidence type="ECO:0000256" key="2">
    <source>
        <dbReference type="RuleBase" id="RU003457"/>
    </source>
</evidence>
<dbReference type="InterPro" id="IPR003829">
    <property type="entry name" value="Pirin_N_dom"/>
</dbReference>
<dbReference type="PIRSF" id="PIRSF006232">
    <property type="entry name" value="Pirin"/>
    <property type="match status" value="1"/>
</dbReference>
<comment type="similarity">
    <text evidence="1 2">Belongs to the pirin family.</text>
</comment>
<name>A0ABR8N6V4_9BACL</name>
<protein>
    <submittedName>
        <fullName evidence="5">Pirin family protein</fullName>
    </submittedName>
</protein>
<evidence type="ECO:0000313" key="6">
    <source>
        <dbReference type="Proteomes" id="UP000609346"/>
    </source>
</evidence>
<dbReference type="Proteomes" id="UP000609346">
    <property type="component" value="Unassembled WGS sequence"/>
</dbReference>
<dbReference type="RefSeq" id="WP_191206896.1">
    <property type="nucleotide sequence ID" value="NZ_JACXZA010000010.1"/>
</dbReference>